<keyword evidence="1" id="KW-0812">Transmembrane</keyword>
<keyword evidence="3" id="KW-1185">Reference proteome</keyword>
<accession>A0A514LKY1</accession>
<dbReference type="KEGG" id="sale:EPH95_16015"/>
<feature type="transmembrane region" description="Helical" evidence="1">
    <location>
        <begin position="38"/>
        <end position="59"/>
    </location>
</feature>
<evidence type="ECO:0000313" key="2">
    <source>
        <dbReference type="EMBL" id="QDI92509.1"/>
    </source>
</evidence>
<dbReference type="AlphaFoldDB" id="A0A514LKY1"/>
<proteinExistence type="predicted"/>
<dbReference type="Proteomes" id="UP000319756">
    <property type="component" value="Chromosome"/>
</dbReference>
<gene>
    <name evidence="2" type="ORF">EPH95_16015</name>
</gene>
<sequence length="101" mass="11181">MNDDILSLLVGLTLVVVVYFSLELALRNQKGEFSFYPDLLTPVGLLTVGYLLAVIEITFLNSADFFGALILLSIVIIPASLGITIIKVIIVFIIKKRQQRN</sequence>
<keyword evidence="1" id="KW-0472">Membrane</keyword>
<dbReference type="EMBL" id="CP035485">
    <property type="protein sequence ID" value="QDI92509.1"/>
    <property type="molecule type" value="Genomic_DNA"/>
</dbReference>
<protein>
    <submittedName>
        <fullName evidence="2">Uncharacterized protein</fullName>
    </submittedName>
</protein>
<evidence type="ECO:0000256" key="1">
    <source>
        <dbReference type="SAM" id="Phobius"/>
    </source>
</evidence>
<organism evidence="2 3">
    <name type="scientific">Salicibibacter halophilus</name>
    <dbReference type="NCBI Taxonomy" id="2502791"/>
    <lineage>
        <taxon>Bacteria</taxon>
        <taxon>Bacillati</taxon>
        <taxon>Bacillota</taxon>
        <taxon>Bacilli</taxon>
        <taxon>Bacillales</taxon>
        <taxon>Bacillaceae</taxon>
        <taxon>Salicibibacter</taxon>
    </lineage>
</organism>
<name>A0A514LKY1_9BACI</name>
<evidence type="ECO:0000313" key="3">
    <source>
        <dbReference type="Proteomes" id="UP000319756"/>
    </source>
</evidence>
<feature type="transmembrane region" description="Helical" evidence="1">
    <location>
        <begin position="65"/>
        <end position="94"/>
    </location>
</feature>
<keyword evidence="1" id="KW-1133">Transmembrane helix</keyword>
<reference evidence="3" key="1">
    <citation type="submission" date="2019-01" db="EMBL/GenBank/DDBJ databases">
        <title>Genomic analysis of Salicibibacter sp. NKC3-5.</title>
        <authorList>
            <person name="Oh Y.J."/>
        </authorList>
    </citation>
    <scope>NUCLEOTIDE SEQUENCE [LARGE SCALE GENOMIC DNA]</scope>
    <source>
        <strain evidence="3">NKC3-5</strain>
    </source>
</reference>
<feature type="transmembrane region" description="Helical" evidence="1">
    <location>
        <begin position="6"/>
        <end position="26"/>
    </location>
</feature>